<reference evidence="6" key="1">
    <citation type="submission" date="2006-10" db="EMBL/GenBank/DDBJ databases">
        <authorList>
            <person name="Amadeo P."/>
            <person name="Zhao Q."/>
            <person name="Wortman J."/>
            <person name="Fraser-Liggett C."/>
            <person name="Carlton J."/>
        </authorList>
    </citation>
    <scope>NUCLEOTIDE SEQUENCE</scope>
    <source>
        <strain evidence="6">G3</strain>
    </source>
</reference>
<dbReference type="InterPro" id="IPR018181">
    <property type="entry name" value="Heat_shock_70_CS"/>
</dbReference>
<dbReference type="GO" id="GO:0042026">
    <property type="term" value="P:protein refolding"/>
    <property type="evidence" value="ECO:0000318"/>
    <property type="project" value="GO_Central"/>
</dbReference>
<keyword evidence="3" id="KW-0143">Chaperone</keyword>
<keyword evidence="5" id="KW-0175">Coiled coil</keyword>
<feature type="coiled-coil region" evidence="5">
    <location>
        <begin position="549"/>
        <end position="594"/>
    </location>
</feature>
<comment type="similarity">
    <text evidence="4">Belongs to the heat shock protein 70 family.</text>
</comment>
<dbReference type="InParanoid" id="A2DR00"/>
<dbReference type="EMBL" id="DS113234">
    <property type="protein sequence ID" value="EAY17099.1"/>
    <property type="molecule type" value="Genomic_DNA"/>
</dbReference>
<dbReference type="InterPro" id="IPR013126">
    <property type="entry name" value="Hsp_70_fam"/>
</dbReference>
<dbReference type="VEuPathDB" id="TrichDB:TVAGG3_0694300"/>
<dbReference type="SUPFAM" id="SSF100920">
    <property type="entry name" value="Heat shock protein 70kD (HSP70), peptide-binding domain"/>
    <property type="match status" value="1"/>
</dbReference>
<proteinExistence type="inferred from homology"/>
<dbReference type="FunFam" id="2.60.34.10:FF:000061">
    <property type="entry name" value="DnaK protein"/>
    <property type="match status" value="1"/>
</dbReference>
<evidence type="ECO:0000256" key="2">
    <source>
        <dbReference type="ARBA" id="ARBA00022840"/>
    </source>
</evidence>
<dbReference type="OrthoDB" id="3789372at2759"/>
<dbReference type="GO" id="GO:0005737">
    <property type="term" value="C:cytoplasm"/>
    <property type="evidence" value="ECO:0000318"/>
    <property type="project" value="GO_Central"/>
</dbReference>
<dbReference type="SUPFAM" id="SSF53067">
    <property type="entry name" value="Actin-like ATPase domain"/>
    <property type="match status" value="2"/>
</dbReference>
<evidence type="ECO:0000256" key="3">
    <source>
        <dbReference type="ARBA" id="ARBA00023186"/>
    </source>
</evidence>
<dbReference type="STRING" id="5722.A2DR00"/>
<organism evidence="6 7">
    <name type="scientific">Trichomonas vaginalis (strain ATCC PRA-98 / G3)</name>
    <dbReference type="NCBI Taxonomy" id="412133"/>
    <lineage>
        <taxon>Eukaryota</taxon>
        <taxon>Metamonada</taxon>
        <taxon>Parabasalia</taxon>
        <taxon>Trichomonadida</taxon>
        <taxon>Trichomonadidae</taxon>
        <taxon>Trichomonas</taxon>
    </lineage>
</organism>
<evidence type="ECO:0000256" key="4">
    <source>
        <dbReference type="RuleBase" id="RU003322"/>
    </source>
</evidence>
<accession>A2DR00</accession>
<dbReference type="GO" id="GO:0031072">
    <property type="term" value="F:heat shock protein binding"/>
    <property type="evidence" value="ECO:0000318"/>
    <property type="project" value="GO_Central"/>
</dbReference>
<dbReference type="InterPro" id="IPR043129">
    <property type="entry name" value="ATPase_NBD"/>
</dbReference>
<dbReference type="GO" id="GO:0044183">
    <property type="term" value="F:protein folding chaperone"/>
    <property type="evidence" value="ECO:0000318"/>
    <property type="project" value="GO_Central"/>
</dbReference>
<dbReference type="PANTHER" id="PTHR19375">
    <property type="entry name" value="HEAT SHOCK PROTEIN 70KDA"/>
    <property type="match status" value="1"/>
</dbReference>
<dbReference type="eggNOG" id="KOG0100">
    <property type="taxonomic scope" value="Eukaryota"/>
</dbReference>
<dbReference type="GO" id="GO:0005524">
    <property type="term" value="F:ATP binding"/>
    <property type="evidence" value="ECO:0007669"/>
    <property type="project" value="UniProtKB-KW"/>
</dbReference>
<evidence type="ECO:0000313" key="6">
    <source>
        <dbReference type="EMBL" id="EAY17099.1"/>
    </source>
</evidence>
<dbReference type="RefSeq" id="XP_001329322.1">
    <property type="nucleotide sequence ID" value="XM_001329287.1"/>
</dbReference>
<keyword evidence="7" id="KW-1185">Reference proteome</keyword>
<dbReference type="GO" id="GO:0140662">
    <property type="term" value="F:ATP-dependent protein folding chaperone"/>
    <property type="evidence" value="ECO:0007669"/>
    <property type="project" value="InterPro"/>
</dbReference>
<evidence type="ECO:0000313" key="7">
    <source>
        <dbReference type="Proteomes" id="UP000001542"/>
    </source>
</evidence>
<dbReference type="FunFam" id="3.90.640.10:FF:000003">
    <property type="entry name" value="Molecular chaperone DnaK"/>
    <property type="match status" value="1"/>
</dbReference>
<dbReference type="SMR" id="A2DR00"/>
<protein>
    <submittedName>
        <fullName evidence="6">DnaK protein</fullName>
    </submittedName>
</protein>
<dbReference type="FunFam" id="3.30.420.40:FF:000046">
    <property type="entry name" value="Chaperone protein HscA"/>
    <property type="match status" value="1"/>
</dbReference>
<dbReference type="KEGG" id="tva:4775128"/>
<evidence type="ECO:0000256" key="1">
    <source>
        <dbReference type="ARBA" id="ARBA00022741"/>
    </source>
</evidence>
<dbReference type="PROSITE" id="PS01036">
    <property type="entry name" value="HSP70_3"/>
    <property type="match status" value="1"/>
</dbReference>
<dbReference type="InterPro" id="IPR029047">
    <property type="entry name" value="HSP70_peptide-bd_sf"/>
</dbReference>
<gene>
    <name evidence="6" type="ORF">TVAG_303180</name>
</gene>
<reference evidence="6" key="2">
    <citation type="journal article" date="2007" name="Science">
        <title>Draft genome sequence of the sexually transmitted pathogen Trichomonas vaginalis.</title>
        <authorList>
            <person name="Carlton J.M."/>
            <person name="Hirt R.P."/>
            <person name="Silva J.C."/>
            <person name="Delcher A.L."/>
            <person name="Schatz M."/>
            <person name="Zhao Q."/>
            <person name="Wortman J.R."/>
            <person name="Bidwell S.L."/>
            <person name="Alsmark U.C.M."/>
            <person name="Besteiro S."/>
            <person name="Sicheritz-Ponten T."/>
            <person name="Noel C.J."/>
            <person name="Dacks J.B."/>
            <person name="Foster P.G."/>
            <person name="Simillion C."/>
            <person name="Van de Peer Y."/>
            <person name="Miranda-Saavedra D."/>
            <person name="Barton G.J."/>
            <person name="Westrop G.D."/>
            <person name="Mueller S."/>
            <person name="Dessi D."/>
            <person name="Fiori P.L."/>
            <person name="Ren Q."/>
            <person name="Paulsen I."/>
            <person name="Zhang H."/>
            <person name="Bastida-Corcuera F.D."/>
            <person name="Simoes-Barbosa A."/>
            <person name="Brown M.T."/>
            <person name="Hayes R.D."/>
            <person name="Mukherjee M."/>
            <person name="Okumura C.Y."/>
            <person name="Schneider R."/>
            <person name="Smith A.J."/>
            <person name="Vanacova S."/>
            <person name="Villalvazo M."/>
            <person name="Haas B.J."/>
            <person name="Pertea M."/>
            <person name="Feldblyum T.V."/>
            <person name="Utterback T.R."/>
            <person name="Shu C.L."/>
            <person name="Osoegawa K."/>
            <person name="de Jong P.J."/>
            <person name="Hrdy I."/>
            <person name="Horvathova L."/>
            <person name="Zubacova Z."/>
            <person name="Dolezal P."/>
            <person name="Malik S.B."/>
            <person name="Logsdon J.M. Jr."/>
            <person name="Henze K."/>
            <person name="Gupta A."/>
            <person name="Wang C.C."/>
            <person name="Dunne R.L."/>
            <person name="Upcroft J.A."/>
            <person name="Upcroft P."/>
            <person name="White O."/>
            <person name="Salzberg S.L."/>
            <person name="Tang P."/>
            <person name="Chiu C.-H."/>
            <person name="Lee Y.-S."/>
            <person name="Embley T.M."/>
            <person name="Coombs G.H."/>
            <person name="Mottram J.C."/>
            <person name="Tachezy J."/>
            <person name="Fraser-Liggett C.M."/>
            <person name="Johnson P.J."/>
        </authorList>
    </citation>
    <scope>NUCLEOTIDE SEQUENCE [LARGE SCALE GENOMIC DNA]</scope>
    <source>
        <strain evidence="6">G3</strain>
    </source>
</reference>
<dbReference type="AlphaFoldDB" id="A2DR00"/>
<dbReference type="Gene3D" id="3.90.640.10">
    <property type="entry name" value="Actin, Chain A, domain 4"/>
    <property type="match status" value="1"/>
</dbReference>
<dbReference type="Pfam" id="PF00012">
    <property type="entry name" value="HSP70"/>
    <property type="match status" value="1"/>
</dbReference>
<dbReference type="Gene3D" id="2.60.34.10">
    <property type="entry name" value="Substrate Binding Domain Of DNAk, Chain A, domain 1"/>
    <property type="match status" value="1"/>
</dbReference>
<sequence length="615" mass="68149">MTNSKPSTMLGIDLGTSSIVVHHIADTRTEKNSIVPLNFQGKETLPSYVMIQEGGSVACGAAVKDQIANNPSRVIFGAKRLIGHKYHDRPVQELFENVGFEIQPDEDDNPLIVVDGKKYMPEEISSFLLEHVKETYKSATGKEATDCVITVPANFNDAQRNATKTAARIANLNVRKFLSEPTAAAIAYYNIEPKDKIHLLVFDFGAGTLDVSIVYIDGQVFNVKAVAGNSNLGGADIDKIIADYCIEQFKKKQSDFNPKDPNNKKNMALLLKTAEETKIALSSMDNSQITVPNFYNGEDLSVKLRVSKLNSLIELILDQIPTPIHSALKAASLKPANIDGVLLVGGSSMIPAVKDKLEEIFPEKIKSALNPLKAVSAGAATICQKFMNGQLRDCEDVKDYVRQRTVSPPMFAPGTIAVVDVQPITIGIKTANDRFQKYIISNKPIPQKTQIAFKVKENNTLTIQVYQGESSKCSENIFLRDVTFKNIPKQSTNVLLTIAINNEGMLVVEANDPETGYAQTIDFHYDGKLDDAKVQEIIRRHKAANETGKKKAEEKLTQLYDESKKLKSTNRDLYMQIQHQIDEALDEIDEMEDSGDFKKFFELADQISKKIQSNI</sequence>
<dbReference type="Proteomes" id="UP000001542">
    <property type="component" value="Unassembled WGS sequence"/>
</dbReference>
<dbReference type="VEuPathDB" id="TrichDB:TVAG_303180"/>
<dbReference type="PRINTS" id="PR00301">
    <property type="entry name" value="HEATSHOCK70"/>
</dbReference>
<keyword evidence="1 4" id="KW-0547">Nucleotide-binding</keyword>
<dbReference type="FunFam" id="3.30.30.30:FF:000005">
    <property type="entry name" value="Heat shock protein ssb1"/>
    <property type="match status" value="1"/>
</dbReference>
<dbReference type="GO" id="GO:0016887">
    <property type="term" value="F:ATP hydrolysis activity"/>
    <property type="evidence" value="ECO:0000318"/>
    <property type="project" value="GO_Central"/>
</dbReference>
<name>A2DR00_TRIV3</name>
<keyword evidence="2 4" id="KW-0067">ATP-binding</keyword>
<evidence type="ECO:0000256" key="5">
    <source>
        <dbReference type="SAM" id="Coils"/>
    </source>
</evidence>
<dbReference type="Gene3D" id="3.30.420.40">
    <property type="match status" value="2"/>
</dbReference>